<keyword evidence="11" id="KW-1185">Reference proteome</keyword>
<evidence type="ECO:0000256" key="4">
    <source>
        <dbReference type="ARBA" id="ARBA00023012"/>
    </source>
</evidence>
<dbReference type="PROSITE" id="PS50110">
    <property type="entry name" value="RESPONSE_REGULATORY"/>
    <property type="match status" value="1"/>
</dbReference>
<evidence type="ECO:0000313" key="11">
    <source>
        <dbReference type="Proteomes" id="UP001364472"/>
    </source>
</evidence>
<dbReference type="GO" id="GO:0006355">
    <property type="term" value="P:regulation of DNA-templated transcription"/>
    <property type="evidence" value="ECO:0007669"/>
    <property type="project" value="InterPro"/>
</dbReference>
<dbReference type="InterPro" id="IPR002078">
    <property type="entry name" value="Sigma_54_int"/>
</dbReference>
<dbReference type="AlphaFoldDB" id="A0AAW9R5G6"/>
<keyword evidence="6" id="KW-0804">Transcription</keyword>
<evidence type="ECO:0000256" key="2">
    <source>
        <dbReference type="ARBA" id="ARBA00022741"/>
    </source>
</evidence>
<organism evidence="10 11">
    <name type="scientific">Denitratimonas tolerans</name>
    <dbReference type="NCBI Taxonomy" id="1338420"/>
    <lineage>
        <taxon>Bacteria</taxon>
        <taxon>Pseudomonadati</taxon>
        <taxon>Pseudomonadota</taxon>
        <taxon>Gammaproteobacteria</taxon>
        <taxon>Lysobacterales</taxon>
        <taxon>Lysobacteraceae</taxon>
        <taxon>Denitratimonas</taxon>
    </lineage>
</organism>
<comment type="caution">
    <text evidence="10">The sequence shown here is derived from an EMBL/GenBank/DDBJ whole genome shotgun (WGS) entry which is preliminary data.</text>
</comment>
<evidence type="ECO:0000259" key="9">
    <source>
        <dbReference type="PROSITE" id="PS50110"/>
    </source>
</evidence>
<dbReference type="EMBL" id="JBBDHC010000007">
    <property type="protein sequence ID" value="MEJ1249363.1"/>
    <property type="molecule type" value="Genomic_DNA"/>
</dbReference>
<gene>
    <name evidence="10" type="ORF">WB794_06715</name>
</gene>
<dbReference type="Gene3D" id="1.10.8.60">
    <property type="match status" value="1"/>
</dbReference>
<reference evidence="10 11" key="1">
    <citation type="journal article" date="2016" name="Antonie Van Leeuwenhoek">
        <title>Denitratimonas tolerans gen. nov., sp. nov., a denitrifying bacterium isolated from a bioreactor for tannery wastewater treatment.</title>
        <authorList>
            <person name="Han S.I."/>
            <person name="Kim J.O."/>
            <person name="Lee Y.R."/>
            <person name="Ekpeghere K.I."/>
            <person name="Koh S.C."/>
            <person name="Whang K.S."/>
        </authorList>
    </citation>
    <scope>NUCLEOTIDE SEQUENCE [LARGE SCALE GENOMIC DNA]</scope>
    <source>
        <strain evidence="10 11">KACC 17565</strain>
    </source>
</reference>
<keyword evidence="4" id="KW-0902">Two-component regulatory system</keyword>
<evidence type="ECO:0000259" key="8">
    <source>
        <dbReference type="PROSITE" id="PS50045"/>
    </source>
</evidence>
<dbReference type="InterPro" id="IPR058031">
    <property type="entry name" value="AAA_lid_NorR"/>
</dbReference>
<sequence>MSAARILIIDDEPDIRSGLADILGDEGHRVTLAGDAAEARARLGEAAFDAVLLDIWMPGTDGLALLREWVSAGELPQPVIMMSGHGTVETAVEATRLGAYDFIEKPIALAKLLITLERALEAQRLRQINRSLQQQVGSLFEPMGSSPAFAAVLAQLERLSGRDAAILLRGEPGTGKEALARWLHGRSARRGGPFVTVAAGAVPDEQAATALFGSESGGEVAAGLLEQAQGGTVYLDGIAELGPDTQLRLSSALERRQILRVGGRAPVPLDVRVIAASSQDLEAERAAGRLRDELYFQLNVLPIQVPALRERGEDIGPLVQHFDEIFAARDGVAPRRWTEPVLARLRQHAWPGNVRELRALAQRLALLGSGEVTLAEVEPALTGPGARLPPGTGESGHPLNLDLPLREARDSFERAYLLRQLHNAGGSVGRLAQITGMERTHLYRKLRDLGIDKDGGE</sequence>
<dbReference type="InterPro" id="IPR027417">
    <property type="entry name" value="P-loop_NTPase"/>
</dbReference>
<dbReference type="InterPro" id="IPR025944">
    <property type="entry name" value="Sigma_54_int_dom_CS"/>
</dbReference>
<evidence type="ECO:0000256" key="5">
    <source>
        <dbReference type="ARBA" id="ARBA00023015"/>
    </source>
</evidence>
<evidence type="ECO:0000313" key="10">
    <source>
        <dbReference type="EMBL" id="MEJ1249363.1"/>
    </source>
</evidence>
<dbReference type="Gene3D" id="3.40.50.2300">
    <property type="match status" value="1"/>
</dbReference>
<dbReference type="PANTHER" id="PTHR32071">
    <property type="entry name" value="TRANSCRIPTIONAL REGULATORY PROTEIN"/>
    <property type="match status" value="1"/>
</dbReference>
<dbReference type="FunFam" id="3.40.50.2300:FF:000018">
    <property type="entry name" value="DNA-binding transcriptional regulator NtrC"/>
    <property type="match status" value="1"/>
</dbReference>
<dbReference type="Gene3D" id="3.40.50.300">
    <property type="entry name" value="P-loop containing nucleotide triphosphate hydrolases"/>
    <property type="match status" value="1"/>
</dbReference>
<evidence type="ECO:0000256" key="6">
    <source>
        <dbReference type="ARBA" id="ARBA00023163"/>
    </source>
</evidence>
<name>A0AAW9R5G6_9GAMM</name>
<dbReference type="SMART" id="SM00448">
    <property type="entry name" value="REC"/>
    <property type="match status" value="1"/>
</dbReference>
<dbReference type="CDD" id="cd00009">
    <property type="entry name" value="AAA"/>
    <property type="match status" value="1"/>
</dbReference>
<evidence type="ECO:0000256" key="3">
    <source>
        <dbReference type="ARBA" id="ARBA00022840"/>
    </source>
</evidence>
<dbReference type="SMART" id="SM00382">
    <property type="entry name" value="AAA"/>
    <property type="match status" value="1"/>
</dbReference>
<feature type="modified residue" description="4-aspartylphosphate" evidence="7">
    <location>
        <position position="54"/>
    </location>
</feature>
<feature type="domain" description="Sigma-54 factor interaction" evidence="8">
    <location>
        <begin position="142"/>
        <end position="366"/>
    </location>
</feature>
<evidence type="ECO:0000256" key="1">
    <source>
        <dbReference type="ARBA" id="ARBA00022553"/>
    </source>
</evidence>
<feature type="domain" description="Response regulatory" evidence="9">
    <location>
        <begin position="5"/>
        <end position="120"/>
    </location>
</feature>
<dbReference type="PROSITE" id="PS50045">
    <property type="entry name" value="SIGMA54_INTERACT_4"/>
    <property type="match status" value="1"/>
</dbReference>
<dbReference type="Proteomes" id="UP001364472">
    <property type="component" value="Unassembled WGS sequence"/>
</dbReference>
<dbReference type="Pfam" id="PF00158">
    <property type="entry name" value="Sigma54_activat"/>
    <property type="match status" value="1"/>
</dbReference>
<keyword evidence="1 7" id="KW-0597">Phosphoprotein</keyword>
<dbReference type="Pfam" id="PF00072">
    <property type="entry name" value="Response_reg"/>
    <property type="match status" value="1"/>
</dbReference>
<keyword evidence="5" id="KW-0805">Transcription regulation</keyword>
<dbReference type="InterPro" id="IPR009057">
    <property type="entry name" value="Homeodomain-like_sf"/>
</dbReference>
<evidence type="ECO:0000256" key="7">
    <source>
        <dbReference type="PROSITE-ProRule" id="PRU00169"/>
    </source>
</evidence>
<dbReference type="InterPro" id="IPR011006">
    <property type="entry name" value="CheY-like_superfamily"/>
</dbReference>
<dbReference type="Pfam" id="PF25601">
    <property type="entry name" value="AAA_lid_14"/>
    <property type="match status" value="1"/>
</dbReference>
<dbReference type="InterPro" id="IPR003593">
    <property type="entry name" value="AAA+_ATPase"/>
</dbReference>
<dbReference type="PANTHER" id="PTHR32071:SF17">
    <property type="entry name" value="TRANSCRIPTIONAL REGULATOR (NTRC FAMILY)"/>
    <property type="match status" value="1"/>
</dbReference>
<keyword evidence="2" id="KW-0547">Nucleotide-binding</keyword>
<dbReference type="CDD" id="cd17550">
    <property type="entry name" value="REC_NtrX-like"/>
    <property type="match status" value="1"/>
</dbReference>
<protein>
    <submittedName>
        <fullName evidence="10">Sigma-54 dependent transcriptional regulator</fullName>
    </submittedName>
</protein>
<dbReference type="PROSITE" id="PS00688">
    <property type="entry name" value="SIGMA54_INTERACT_3"/>
    <property type="match status" value="1"/>
</dbReference>
<dbReference type="InterPro" id="IPR001789">
    <property type="entry name" value="Sig_transdc_resp-reg_receiver"/>
</dbReference>
<dbReference type="GO" id="GO:0000160">
    <property type="term" value="P:phosphorelay signal transduction system"/>
    <property type="evidence" value="ECO:0007669"/>
    <property type="project" value="UniProtKB-KW"/>
</dbReference>
<dbReference type="SUPFAM" id="SSF46689">
    <property type="entry name" value="Homeodomain-like"/>
    <property type="match status" value="1"/>
</dbReference>
<dbReference type="Gene3D" id="1.10.10.60">
    <property type="entry name" value="Homeodomain-like"/>
    <property type="match status" value="1"/>
</dbReference>
<accession>A0AAW9R5G6</accession>
<dbReference type="SUPFAM" id="SSF52172">
    <property type="entry name" value="CheY-like"/>
    <property type="match status" value="1"/>
</dbReference>
<dbReference type="GO" id="GO:0005524">
    <property type="term" value="F:ATP binding"/>
    <property type="evidence" value="ECO:0007669"/>
    <property type="project" value="UniProtKB-KW"/>
</dbReference>
<keyword evidence="3" id="KW-0067">ATP-binding</keyword>
<proteinExistence type="predicted"/>
<dbReference type="SUPFAM" id="SSF52540">
    <property type="entry name" value="P-loop containing nucleoside triphosphate hydrolases"/>
    <property type="match status" value="1"/>
</dbReference>
<dbReference type="RefSeq" id="WP_337335078.1">
    <property type="nucleotide sequence ID" value="NZ_JBBDHC010000007.1"/>
</dbReference>